<sequence length="156" mass="16706">MVGTVAFGAEKSRIRARTKAAKTSTKTGSKITSPEELESLEDTATTVVLGSIAESTIEDVTAAEKDHFSVVETSSTSITDLGIQHSVDTIANVTIGLINHDYAGSTVAERVSFHDTGWKDMIIADNIESVSFHDTGWKDMIIADNIEGISDCDIEN</sequence>
<dbReference type="Proteomes" id="UP001165063">
    <property type="component" value="Unassembled WGS sequence"/>
</dbReference>
<organism evidence="1 2">
    <name type="scientific">Ambrosiozyma monospora</name>
    <name type="common">Yeast</name>
    <name type="synonym">Endomycopsis monosporus</name>
    <dbReference type="NCBI Taxonomy" id="43982"/>
    <lineage>
        <taxon>Eukaryota</taxon>
        <taxon>Fungi</taxon>
        <taxon>Dikarya</taxon>
        <taxon>Ascomycota</taxon>
        <taxon>Saccharomycotina</taxon>
        <taxon>Pichiomycetes</taxon>
        <taxon>Pichiales</taxon>
        <taxon>Pichiaceae</taxon>
        <taxon>Ambrosiozyma</taxon>
    </lineage>
</organism>
<reference evidence="1" key="1">
    <citation type="submission" date="2023-04" db="EMBL/GenBank/DDBJ databases">
        <title>Ambrosiozyma monospora NBRC 1965.</title>
        <authorList>
            <person name="Ichikawa N."/>
            <person name="Sato H."/>
            <person name="Tonouchi N."/>
        </authorList>
    </citation>
    <scope>NUCLEOTIDE SEQUENCE</scope>
    <source>
        <strain evidence="1">NBRC 1965</strain>
    </source>
</reference>
<dbReference type="AlphaFoldDB" id="A0A9W6WKP8"/>
<name>A0A9W6WKP8_AMBMO</name>
<comment type="caution">
    <text evidence="1">The sequence shown here is derived from an EMBL/GenBank/DDBJ whole genome shotgun (WGS) entry which is preliminary data.</text>
</comment>
<evidence type="ECO:0000313" key="1">
    <source>
        <dbReference type="EMBL" id="GME81285.1"/>
    </source>
</evidence>
<gene>
    <name evidence="1" type="ORF">Amon01_000998500</name>
</gene>
<keyword evidence="2" id="KW-1185">Reference proteome</keyword>
<evidence type="ECO:0000313" key="2">
    <source>
        <dbReference type="Proteomes" id="UP001165063"/>
    </source>
</evidence>
<protein>
    <submittedName>
        <fullName evidence="1">Unnamed protein product</fullName>
    </submittedName>
</protein>
<accession>A0A9W6WKP8</accession>
<dbReference type="EMBL" id="BSXU01014704">
    <property type="protein sequence ID" value="GME81285.1"/>
    <property type="molecule type" value="Genomic_DNA"/>
</dbReference>
<proteinExistence type="predicted"/>